<protein>
    <submittedName>
        <fullName evidence="2">Uncharacterized protein</fullName>
    </submittedName>
</protein>
<name>A0ABS4QJ34_9NOCA</name>
<comment type="caution">
    <text evidence="2">The sequence shown here is derived from an EMBL/GenBank/DDBJ whole genome shotgun (WGS) entry which is preliminary data.</text>
</comment>
<gene>
    <name evidence="2" type="ORF">BJ987_003964</name>
</gene>
<evidence type="ECO:0000313" key="2">
    <source>
        <dbReference type="EMBL" id="MBP2191063.1"/>
    </source>
</evidence>
<organism evidence="2 3">
    <name type="scientific">Nocardia goodfellowii</name>
    <dbReference type="NCBI Taxonomy" id="882446"/>
    <lineage>
        <taxon>Bacteria</taxon>
        <taxon>Bacillati</taxon>
        <taxon>Actinomycetota</taxon>
        <taxon>Actinomycetes</taxon>
        <taxon>Mycobacteriales</taxon>
        <taxon>Nocardiaceae</taxon>
        <taxon>Nocardia</taxon>
    </lineage>
</organism>
<dbReference type="Proteomes" id="UP001519325">
    <property type="component" value="Unassembled WGS sequence"/>
</dbReference>
<evidence type="ECO:0000313" key="3">
    <source>
        <dbReference type="Proteomes" id="UP001519325"/>
    </source>
</evidence>
<reference evidence="2 3" key="1">
    <citation type="submission" date="2021-03" db="EMBL/GenBank/DDBJ databases">
        <title>Sequencing the genomes of 1000 actinobacteria strains.</title>
        <authorList>
            <person name="Klenk H.-P."/>
        </authorList>
    </citation>
    <scope>NUCLEOTIDE SEQUENCE [LARGE SCALE GENOMIC DNA]</scope>
    <source>
        <strain evidence="2 3">DSM 45516</strain>
    </source>
</reference>
<sequence>MSNPDDADATRLATESLRRGDPTGWFEQL</sequence>
<proteinExistence type="predicted"/>
<keyword evidence="3" id="KW-1185">Reference proteome</keyword>
<feature type="region of interest" description="Disordered" evidence="1">
    <location>
        <begin position="1"/>
        <end position="29"/>
    </location>
</feature>
<dbReference type="EMBL" id="JAGGMR010000001">
    <property type="protein sequence ID" value="MBP2191063.1"/>
    <property type="molecule type" value="Genomic_DNA"/>
</dbReference>
<accession>A0ABS4QJ34</accession>
<evidence type="ECO:0000256" key="1">
    <source>
        <dbReference type="SAM" id="MobiDB-lite"/>
    </source>
</evidence>